<accession>A0A1M5C3N5</accession>
<protein>
    <submittedName>
        <fullName evidence="3">Uncharacterized conserved protein</fullName>
    </submittedName>
</protein>
<dbReference type="SUPFAM" id="SSF54909">
    <property type="entry name" value="Dimeric alpha+beta barrel"/>
    <property type="match status" value="1"/>
</dbReference>
<dbReference type="InterPro" id="IPR011008">
    <property type="entry name" value="Dimeric_a/b-barrel"/>
</dbReference>
<dbReference type="RefSeq" id="WP_073384631.1">
    <property type="nucleotide sequence ID" value="NZ_FQVU01000001.1"/>
</dbReference>
<name>A0A1M5C3N5_9ACTN</name>
<evidence type="ECO:0000313" key="4">
    <source>
        <dbReference type="Proteomes" id="UP000186132"/>
    </source>
</evidence>
<evidence type="ECO:0000256" key="1">
    <source>
        <dbReference type="ARBA" id="ARBA00007689"/>
    </source>
</evidence>
<dbReference type="AlphaFoldDB" id="A0A1M5C3N5"/>
<evidence type="ECO:0000313" key="3">
    <source>
        <dbReference type="EMBL" id="SHF49384.1"/>
    </source>
</evidence>
<dbReference type="Pfam" id="PF03795">
    <property type="entry name" value="YCII"/>
    <property type="match status" value="1"/>
</dbReference>
<dbReference type="InterPro" id="IPR005545">
    <property type="entry name" value="YCII"/>
</dbReference>
<comment type="similarity">
    <text evidence="1">Belongs to the YciI family.</text>
</comment>
<dbReference type="EMBL" id="FQVU01000001">
    <property type="protein sequence ID" value="SHF49384.1"/>
    <property type="molecule type" value="Genomic_DNA"/>
</dbReference>
<proteinExistence type="inferred from homology"/>
<dbReference type="OrthoDB" id="668782at2"/>
<dbReference type="PANTHER" id="PTHR35174:SF3">
    <property type="entry name" value="BLL7171 PROTEIN"/>
    <property type="match status" value="1"/>
</dbReference>
<dbReference type="Proteomes" id="UP000186132">
    <property type="component" value="Unassembled WGS sequence"/>
</dbReference>
<sequence length="135" mass="14805">MPKFLLLKHYRGGPEPLPDCTPMSEWTPEEISAHIAFQHETGRMLRENGEFVDAQGLSPDGSYVRFGGPDAPPVTDGPFPEAKELIAGWFLVDVDSEARAHEIAAYVSSAPGQGGRPIYEWIEVRQIMGAPAQDV</sequence>
<keyword evidence="4" id="KW-1185">Reference proteome</keyword>
<dbReference type="PANTHER" id="PTHR35174">
    <property type="entry name" value="BLL7171 PROTEIN-RELATED"/>
    <property type="match status" value="1"/>
</dbReference>
<gene>
    <name evidence="3" type="ORF">SAMN05443575_0093</name>
</gene>
<organism evidence="3 4">
    <name type="scientific">Jatrophihabitans endophyticus</name>
    <dbReference type="NCBI Taxonomy" id="1206085"/>
    <lineage>
        <taxon>Bacteria</taxon>
        <taxon>Bacillati</taxon>
        <taxon>Actinomycetota</taxon>
        <taxon>Actinomycetes</taxon>
        <taxon>Jatrophihabitantales</taxon>
        <taxon>Jatrophihabitantaceae</taxon>
        <taxon>Jatrophihabitans</taxon>
    </lineage>
</organism>
<evidence type="ECO:0000259" key="2">
    <source>
        <dbReference type="Pfam" id="PF03795"/>
    </source>
</evidence>
<reference evidence="3 4" key="1">
    <citation type="submission" date="2016-11" db="EMBL/GenBank/DDBJ databases">
        <authorList>
            <person name="Jaros S."/>
            <person name="Januszkiewicz K."/>
            <person name="Wedrychowicz H."/>
        </authorList>
    </citation>
    <scope>NUCLEOTIDE SEQUENCE [LARGE SCALE GENOMIC DNA]</scope>
    <source>
        <strain evidence="3 4">DSM 45627</strain>
    </source>
</reference>
<feature type="domain" description="YCII-related" evidence="2">
    <location>
        <begin position="54"/>
        <end position="107"/>
    </location>
</feature>
<dbReference type="STRING" id="1206085.SAMN05443575_0093"/>
<dbReference type="Gene3D" id="3.30.70.1060">
    <property type="entry name" value="Dimeric alpha+beta barrel"/>
    <property type="match status" value="1"/>
</dbReference>